<evidence type="ECO:0000256" key="8">
    <source>
        <dbReference type="HAMAP-Rule" id="MF_03056"/>
    </source>
</evidence>
<dbReference type="SUPFAM" id="SSF50978">
    <property type="entry name" value="WD40 repeat-like"/>
    <property type="match status" value="1"/>
</dbReference>
<keyword evidence="3 8" id="KW-0819">tRNA processing</keyword>
<evidence type="ECO:0000256" key="2">
    <source>
        <dbReference type="ARBA" id="ARBA00022574"/>
    </source>
</evidence>
<evidence type="ECO:0000256" key="7">
    <source>
        <dbReference type="ARBA" id="ARBA00093542"/>
    </source>
</evidence>
<accession>A0A0K2UFW5</accession>
<dbReference type="EMBL" id="HACA01019762">
    <property type="protein sequence ID" value="CDW37123.1"/>
    <property type="molecule type" value="Transcribed_RNA"/>
</dbReference>
<dbReference type="Pfam" id="PF00400">
    <property type="entry name" value="WD40"/>
    <property type="match status" value="2"/>
</dbReference>
<comment type="similarity">
    <text evidence="8">Belongs to the WD repeat TRM82 family.</text>
</comment>
<feature type="repeat" description="WD" evidence="9">
    <location>
        <begin position="127"/>
        <end position="157"/>
    </location>
</feature>
<proteinExistence type="inferred from homology"/>
<evidence type="ECO:0000256" key="6">
    <source>
        <dbReference type="ARBA" id="ARBA00093337"/>
    </source>
</evidence>
<dbReference type="UniPathway" id="UPA00989"/>
<dbReference type="GO" id="GO:0106004">
    <property type="term" value="P:tRNA (guanine-N7)-methylation"/>
    <property type="evidence" value="ECO:0007669"/>
    <property type="project" value="UniProtKB-UniRule"/>
</dbReference>
<dbReference type="HAMAP" id="MF_03056">
    <property type="entry name" value="TRM82"/>
    <property type="match status" value="1"/>
</dbReference>
<evidence type="ECO:0000256" key="3">
    <source>
        <dbReference type="ARBA" id="ARBA00022694"/>
    </source>
</evidence>
<dbReference type="GO" id="GO:0043527">
    <property type="term" value="C:tRNA methyltransferase complex"/>
    <property type="evidence" value="ECO:0007669"/>
    <property type="project" value="TreeGrafter"/>
</dbReference>
<dbReference type="Gene3D" id="2.130.10.10">
    <property type="entry name" value="YVTN repeat-like/Quinoprotein amine dehydrogenase"/>
    <property type="match status" value="1"/>
</dbReference>
<organism evidence="10">
    <name type="scientific">Lepeophtheirus salmonis</name>
    <name type="common">Salmon louse</name>
    <name type="synonym">Caligus salmonis</name>
    <dbReference type="NCBI Taxonomy" id="72036"/>
    <lineage>
        <taxon>Eukaryota</taxon>
        <taxon>Metazoa</taxon>
        <taxon>Ecdysozoa</taxon>
        <taxon>Arthropoda</taxon>
        <taxon>Crustacea</taxon>
        <taxon>Multicrustacea</taxon>
        <taxon>Hexanauplia</taxon>
        <taxon>Copepoda</taxon>
        <taxon>Siphonostomatoida</taxon>
        <taxon>Caligidae</taxon>
        <taxon>Lepeophtheirus</taxon>
    </lineage>
</organism>
<keyword evidence="5 8" id="KW-0539">Nucleus</keyword>
<evidence type="ECO:0000256" key="4">
    <source>
        <dbReference type="ARBA" id="ARBA00022737"/>
    </source>
</evidence>
<dbReference type="PANTHER" id="PTHR16288">
    <property type="entry name" value="WD40 REPEAT PROTEIN 4"/>
    <property type="match status" value="1"/>
</dbReference>
<dbReference type="SMART" id="SM00320">
    <property type="entry name" value="WD40"/>
    <property type="match status" value="3"/>
</dbReference>
<dbReference type="PROSITE" id="PS50082">
    <property type="entry name" value="WD_REPEATS_2"/>
    <property type="match status" value="2"/>
</dbReference>
<comment type="subcellular location">
    <subcellularLocation>
        <location evidence="1 8">Nucleus</location>
    </subcellularLocation>
</comment>
<name>A0A0K2UFW5_LEPSM</name>
<comment type="function">
    <text evidence="6">Required for the Mettl1-dependent formation of N(7)-methylguanine at position 46 (m7G46) in tRNA. In the Mettl1-wuho methyltransferase complex, it is required to stabilize and induce conformational changes of the catalytic subunit. Required for binding of nanos mRNA and repression of translation by the mei-P26-bgcn-bam-sxl complex. May cooperate with mei-P26 and nanos to derepress the BMP signaling pathway. May cooperate with mei-P26 to suppress expression of a subset of microRNAs. May cooperate with mei-P26 to regulate bam expression levels in germline cells during gametogenesis. Required to promote mitosis to meiosis transition during gametogenesis. May regulate germline cell division in part by regulating ribosome biogenesis.</text>
</comment>
<dbReference type="PANTHER" id="PTHR16288:SF0">
    <property type="entry name" value="TRNA (GUANINE-N(7)-)-METHYLTRANSFERASE NON-CATALYTIC SUBUNIT WDR4"/>
    <property type="match status" value="1"/>
</dbReference>
<dbReference type="OrthoDB" id="10250660at2759"/>
<dbReference type="InterPro" id="IPR015943">
    <property type="entry name" value="WD40/YVTN_repeat-like_dom_sf"/>
</dbReference>
<evidence type="ECO:0000256" key="9">
    <source>
        <dbReference type="PROSITE-ProRule" id="PRU00221"/>
    </source>
</evidence>
<keyword evidence="2 8" id="KW-0853">WD repeat</keyword>
<dbReference type="GO" id="GO:0005829">
    <property type="term" value="C:cytosol"/>
    <property type="evidence" value="ECO:0007669"/>
    <property type="project" value="TreeGrafter"/>
</dbReference>
<evidence type="ECO:0000256" key="5">
    <source>
        <dbReference type="ARBA" id="ARBA00023242"/>
    </source>
</evidence>
<reference evidence="10" key="1">
    <citation type="submission" date="2014-05" db="EMBL/GenBank/DDBJ databases">
        <authorList>
            <person name="Chronopoulou M."/>
        </authorList>
    </citation>
    <scope>NUCLEOTIDE SEQUENCE</scope>
    <source>
        <tissue evidence="10">Whole organism</tissue>
    </source>
</reference>
<comment type="function">
    <text evidence="8">Required for the formation of N(7)-methylguanine at position 46 (m7G46) in tRNA. In the complex, it is required to stabilize and induce conformational changes of the catalytic subunit.</text>
</comment>
<comment type="pathway">
    <text evidence="8">tRNA modification; N(7)-methylguanine-tRNA biosynthesis.</text>
</comment>
<evidence type="ECO:0000256" key="1">
    <source>
        <dbReference type="ARBA" id="ARBA00004123"/>
    </source>
</evidence>
<feature type="repeat" description="WD" evidence="9">
    <location>
        <begin position="170"/>
        <end position="210"/>
    </location>
</feature>
<dbReference type="InterPro" id="IPR036322">
    <property type="entry name" value="WD40_repeat_dom_sf"/>
</dbReference>
<sequence>MATLIARNDFVFVSNGLKFIVMDFKRNTHTVHNIGDSVTPEELKIANENPKILCSELSPCGKFIALGDDFKRLLIWETNGWKLKYQTKVERRINRIAFTPDSQKVVTADKSGDSYLYDILNDKEELILGHLSMLTCIAFNEDGSLMITSDRDEKIRISHFPNAYNIQGFCLGHEDFVTNFKLINKDLLISSSGDGSLRLWKYLEGTQVDVAYPFQDAHIEVNDDDQDAAVIYFSVHEVTDSDSYIIVVLERSPSLVCYKVCDGKLCFTSSIKLPSPPITVTVNNSSSVWTLCQDGLHILELNKGAMKFVGDSVFQELLQTSKDDPFFKDLDGNEGKIEQLRKRIIDNTREYMKRKEERLGKEVEPVVKKTKCNA</sequence>
<evidence type="ECO:0000313" key="10">
    <source>
        <dbReference type="EMBL" id="CDW37123.1"/>
    </source>
</evidence>
<keyword evidence="10" id="KW-0489">Methyltransferase</keyword>
<dbReference type="InterPro" id="IPR001680">
    <property type="entry name" value="WD40_rpt"/>
</dbReference>
<keyword evidence="4 8" id="KW-0677">Repeat</keyword>
<protein>
    <recommendedName>
        <fullName evidence="8">tRNA (guanine-N(7)-)-methyltransferase non-catalytic subunit</fullName>
    </recommendedName>
    <alternativeName>
        <fullName evidence="8">WD repeat-containing protein 4 homolog</fullName>
    </alternativeName>
</protein>
<dbReference type="InterPro" id="IPR028884">
    <property type="entry name" value="Trm82"/>
</dbReference>
<dbReference type="GO" id="GO:0005634">
    <property type="term" value="C:nucleus"/>
    <property type="evidence" value="ECO:0007669"/>
    <property type="project" value="UniProtKB-SubCell"/>
</dbReference>
<dbReference type="AlphaFoldDB" id="A0A0K2UFW5"/>
<dbReference type="GO" id="GO:0008168">
    <property type="term" value="F:methyltransferase activity"/>
    <property type="evidence" value="ECO:0007669"/>
    <property type="project" value="UniProtKB-KW"/>
</dbReference>
<comment type="subunit">
    <text evidence="7">Forms a heterodimer with the catalytic subunit Mettl1. Interacts with mei-P26 and weakly interacts with bgcn; required for the function or formation of the mei-P26-bgcn-bam-sxl complex. Interacts with nanos; may be involved in mei-P26-dependent derepression of the BMP signaling pathway. Interacts with Myc; the interaction may be mediated by mei-P26 and may be involved in the regulation of ribosome biogenesis.</text>
</comment>
<keyword evidence="10" id="KW-0808">Transferase</keyword>